<organism evidence="5 6">
    <name type="scientific">Pseudodesulfovibrio alkaliphilus</name>
    <dbReference type="NCBI Taxonomy" id="2661613"/>
    <lineage>
        <taxon>Bacteria</taxon>
        <taxon>Pseudomonadati</taxon>
        <taxon>Thermodesulfobacteriota</taxon>
        <taxon>Desulfovibrionia</taxon>
        <taxon>Desulfovibrionales</taxon>
        <taxon>Desulfovibrionaceae</taxon>
    </lineage>
</organism>
<evidence type="ECO:0000313" key="6">
    <source>
        <dbReference type="Proteomes" id="UP000461162"/>
    </source>
</evidence>
<sequence>MQDGSTPIRLLIVDDERGFTEVLSKRMTRRGLRVDTAASGEEAVRMLRAQDYDAIIIDLKLEGMDGVEILKVFKLLDPGLPILMLTGHGSETAVKASMRLGAADYLSKPMDFEALVAKVLKMARQGGDNA</sequence>
<comment type="caution">
    <text evidence="5">The sequence shown here is derived from an EMBL/GenBank/DDBJ whole genome shotgun (WGS) entry which is preliminary data.</text>
</comment>
<dbReference type="InterPro" id="IPR001789">
    <property type="entry name" value="Sig_transdc_resp-reg_receiver"/>
</dbReference>
<gene>
    <name evidence="5" type="ORF">GKC30_10055</name>
</gene>
<keyword evidence="2" id="KW-0902">Two-component regulatory system</keyword>
<dbReference type="Pfam" id="PF00072">
    <property type="entry name" value="Response_reg"/>
    <property type="match status" value="1"/>
</dbReference>
<name>A0A7K1KPH9_9BACT</name>
<accession>A0A7K1KPH9</accession>
<evidence type="ECO:0000256" key="1">
    <source>
        <dbReference type="ARBA" id="ARBA00022553"/>
    </source>
</evidence>
<dbReference type="Gene3D" id="3.40.50.2300">
    <property type="match status" value="1"/>
</dbReference>
<feature type="domain" description="Response regulatory" evidence="4">
    <location>
        <begin position="9"/>
        <end position="123"/>
    </location>
</feature>
<dbReference type="PANTHER" id="PTHR44591:SF14">
    <property type="entry name" value="PROTEIN PILG"/>
    <property type="match status" value="1"/>
</dbReference>
<dbReference type="AlphaFoldDB" id="A0A7K1KPH9"/>
<keyword evidence="6" id="KW-1185">Reference proteome</keyword>
<dbReference type="RefSeq" id="WP_155934598.1">
    <property type="nucleotide sequence ID" value="NZ_WODC01000006.1"/>
</dbReference>
<dbReference type="InterPro" id="IPR011006">
    <property type="entry name" value="CheY-like_superfamily"/>
</dbReference>
<dbReference type="SUPFAM" id="SSF52172">
    <property type="entry name" value="CheY-like"/>
    <property type="match status" value="1"/>
</dbReference>
<dbReference type="PROSITE" id="PS50110">
    <property type="entry name" value="RESPONSE_REGULATORY"/>
    <property type="match status" value="1"/>
</dbReference>
<proteinExistence type="predicted"/>
<evidence type="ECO:0000256" key="3">
    <source>
        <dbReference type="PROSITE-ProRule" id="PRU00169"/>
    </source>
</evidence>
<dbReference type="EMBL" id="WODC01000006">
    <property type="protein sequence ID" value="MUM77977.1"/>
    <property type="molecule type" value="Genomic_DNA"/>
</dbReference>
<dbReference type="InterPro" id="IPR050595">
    <property type="entry name" value="Bact_response_regulator"/>
</dbReference>
<dbReference type="GO" id="GO:0000160">
    <property type="term" value="P:phosphorelay signal transduction system"/>
    <property type="evidence" value="ECO:0007669"/>
    <property type="project" value="UniProtKB-KW"/>
</dbReference>
<dbReference type="Proteomes" id="UP000461162">
    <property type="component" value="Unassembled WGS sequence"/>
</dbReference>
<keyword evidence="1 3" id="KW-0597">Phosphoprotein</keyword>
<reference evidence="5 6" key="1">
    <citation type="submission" date="2019-11" db="EMBL/GenBank/DDBJ databases">
        <title>Pseudodesulfovibrio alkaliphilus, sp. nov., an alkaliphilic sulfate-reducing bacteria from mud volcano of Taman peninsula, Russia.</title>
        <authorList>
            <person name="Frolova A."/>
            <person name="Merkel A.Y."/>
            <person name="Slobodkin A.I."/>
        </authorList>
    </citation>
    <scope>NUCLEOTIDE SEQUENCE [LARGE SCALE GENOMIC DNA]</scope>
    <source>
        <strain evidence="5 6">F-1</strain>
    </source>
</reference>
<protein>
    <submittedName>
        <fullName evidence="5">Response regulator</fullName>
    </submittedName>
</protein>
<dbReference type="PANTHER" id="PTHR44591">
    <property type="entry name" value="STRESS RESPONSE REGULATOR PROTEIN 1"/>
    <property type="match status" value="1"/>
</dbReference>
<evidence type="ECO:0000256" key="2">
    <source>
        <dbReference type="ARBA" id="ARBA00023012"/>
    </source>
</evidence>
<evidence type="ECO:0000313" key="5">
    <source>
        <dbReference type="EMBL" id="MUM77977.1"/>
    </source>
</evidence>
<evidence type="ECO:0000259" key="4">
    <source>
        <dbReference type="PROSITE" id="PS50110"/>
    </source>
</evidence>
<feature type="modified residue" description="4-aspartylphosphate" evidence="3">
    <location>
        <position position="58"/>
    </location>
</feature>
<dbReference type="SMART" id="SM00448">
    <property type="entry name" value="REC"/>
    <property type="match status" value="1"/>
</dbReference>